<evidence type="ECO:0000313" key="14">
    <source>
        <dbReference type="Proteomes" id="UP000788993"/>
    </source>
</evidence>
<feature type="domain" description="GPI inositol-deacylase transmembrane" evidence="12">
    <location>
        <begin position="701"/>
        <end position="1014"/>
    </location>
</feature>
<reference evidence="13" key="2">
    <citation type="submission" date="2021-01" db="EMBL/GenBank/DDBJ databases">
        <authorList>
            <person name="Schikora-Tamarit M.A."/>
        </authorList>
    </citation>
    <scope>NUCLEOTIDE SEQUENCE</scope>
    <source>
        <strain evidence="13">NCAIM Y.01608</strain>
    </source>
</reference>
<comment type="similarity">
    <text evidence="2 10">Belongs to the GPI inositol-deacylase family.</text>
</comment>
<feature type="transmembrane region" description="Helical" evidence="10">
    <location>
        <begin position="907"/>
        <end position="931"/>
    </location>
</feature>
<evidence type="ECO:0000259" key="11">
    <source>
        <dbReference type="Pfam" id="PF07819"/>
    </source>
</evidence>
<evidence type="ECO:0000256" key="2">
    <source>
        <dbReference type="ARBA" id="ARBA00006931"/>
    </source>
</evidence>
<comment type="subcellular location">
    <subcellularLocation>
        <location evidence="1">Endoplasmic reticulum membrane</location>
        <topology evidence="1">Multi-pass membrane protein</topology>
    </subcellularLocation>
</comment>
<evidence type="ECO:0000256" key="9">
    <source>
        <dbReference type="ARBA" id="ARBA00023136"/>
    </source>
</evidence>
<dbReference type="GO" id="GO:0050185">
    <property type="term" value="F:phosphatidylinositol deacylase activity"/>
    <property type="evidence" value="ECO:0007669"/>
    <property type="project" value="TreeGrafter"/>
</dbReference>
<keyword evidence="7 10" id="KW-0653">Protein transport</keyword>
<dbReference type="Pfam" id="PF25141">
    <property type="entry name" value="PGAP1_2nd"/>
    <property type="match status" value="1"/>
</dbReference>
<dbReference type="SUPFAM" id="SSF53474">
    <property type="entry name" value="alpha/beta-Hydrolases"/>
    <property type="match status" value="1"/>
</dbReference>
<feature type="transmembrane region" description="Helical" evidence="10">
    <location>
        <begin position="943"/>
        <end position="961"/>
    </location>
</feature>
<dbReference type="EMBL" id="JAEUBD010000108">
    <property type="protein sequence ID" value="KAH3677377.1"/>
    <property type="molecule type" value="Genomic_DNA"/>
</dbReference>
<keyword evidence="8 10" id="KW-1133">Transmembrane helix</keyword>
<dbReference type="GO" id="GO:0015031">
    <property type="term" value="P:protein transport"/>
    <property type="evidence" value="ECO:0007669"/>
    <property type="project" value="UniProtKB-KW"/>
</dbReference>
<evidence type="ECO:0000256" key="3">
    <source>
        <dbReference type="ARBA" id="ARBA00022448"/>
    </source>
</evidence>
<dbReference type="Pfam" id="PF25140">
    <property type="entry name" value="PGAP1_TMD"/>
    <property type="match status" value="1"/>
</dbReference>
<keyword evidence="5 10" id="KW-0378">Hydrolase</keyword>
<feature type="domain" description="GPI inositol-deacylase PGAP1-like alpha/beta" evidence="11">
    <location>
        <begin position="91"/>
        <end position="333"/>
    </location>
</feature>
<sequence length="1040" mass="117716">MPPTLVTPRYVLLILTLCGLSLLSLIAFSFLEQLDGPDSARCRSVYMSPAYARVHGFDESHTRFASKYSLYLYREQGRDTLPNNDGQSLRLTGTPVLFIPGNAGSYKQVRSLASQSANSYYTELEKFKELNPNVNSLDFFAADFNEDFTAFHGRTMLDQAEYLNDAIGFILSLYRHNPTPARSVILVGHSMGGIVARVMLSLPNYVEDSVNTIVTLAAPHVAAPATFDAELLHVFAATDDFWRHGFVSPDSDDSGFSKIARRRLENVSLVSITGGLLDNMLPADYTSLTGLVPETNGFTIATTGIPGVWTPIDHLAIVWCDQLRKVIAGSLLQLVDKTSVSQTYPLQKRMEILRKNLFTGFEADATQDFDSYKAGTGKLDLPYKLKIDMKQFKDTSRQRSLQLPNSKLKRDLLSSPDMHLFYIPKDGLKFKFNFLSSLKPVDISRLGEGIASPSILLCRTLNPDGRSFKQEFDYTTGATSKAVQLECIDIHRDAHAIPRSYNDSISSSESSLGGEKQPFYSIQLDSRVLSMFDAVVIAESPVPVESPEFVLADLELTQSTDLVLGDYSLWTLLSRGYDITLPAHRPLSISIKIPSAWSSLLAYNFDIRYQQSQMERFSPMISQRIRDETKWHINLHQDKSITALIQGVSPYCPFTRDDTSSLELQLFSDSLASDQIMDIYLTVNWFKSLKLLVLKYRLSVFNFPVFITTLVFFLQFRKYIKEDVFPSFGEGLLMLCDPHMLFPLAFALSVLSSFASHRFFQRLLSYIDPVDFGNKTLMHEIAKSDVFVNLYFLGLEEKALWFFGPVVLVISLSLVCAFYNLLEILLWMIVMAMRKLHFPFALKPGMPGNYNKRRALGTALILALVPLYIPYQFPYVVSCLVQCTVVIRAFLASSGQRHVSVENFRNFNFSLLVLMLWILPVNIPVLIVWIHNFSLRWATPFSSHHNFLAIISIVFLVQNNVAGNIIPRPTSAVTVFVTKFVIIYFSLCSLIYGTRHLFWLHYLFNFLCAWLLCLLLEDVWKKQLKNVTTFKKDDTPSKLN</sequence>
<comment type="caution">
    <text evidence="13">The sequence shown here is derived from an EMBL/GenBank/DDBJ whole genome shotgun (WGS) entry which is preliminary data.</text>
</comment>
<dbReference type="PANTHER" id="PTHR15495:SF7">
    <property type="entry name" value="GPI INOSITOL-DEACYLASE"/>
    <property type="match status" value="1"/>
</dbReference>
<feature type="transmembrane region" description="Helical" evidence="10">
    <location>
        <begin position="700"/>
        <end position="720"/>
    </location>
</feature>
<dbReference type="GO" id="GO:0006888">
    <property type="term" value="P:endoplasmic reticulum to Golgi vesicle-mediated transport"/>
    <property type="evidence" value="ECO:0007669"/>
    <property type="project" value="TreeGrafter"/>
</dbReference>
<gene>
    <name evidence="13" type="ORF">OGATHE_000851</name>
</gene>
<proteinExistence type="inferred from homology"/>
<dbReference type="InterPro" id="IPR012908">
    <property type="entry name" value="PGAP1-ab_dom-like"/>
</dbReference>
<evidence type="ECO:0000256" key="7">
    <source>
        <dbReference type="ARBA" id="ARBA00022927"/>
    </source>
</evidence>
<feature type="transmembrane region" description="Helical" evidence="10">
    <location>
        <begin position="998"/>
        <end position="1016"/>
    </location>
</feature>
<dbReference type="InterPro" id="IPR056824">
    <property type="entry name" value="PGAP1_TMD"/>
</dbReference>
<keyword evidence="4 10" id="KW-0812">Transmembrane</keyword>
<evidence type="ECO:0000256" key="4">
    <source>
        <dbReference type="ARBA" id="ARBA00022692"/>
    </source>
</evidence>
<organism evidence="13 14">
    <name type="scientific">Ogataea polymorpha</name>
    <dbReference type="NCBI Taxonomy" id="460523"/>
    <lineage>
        <taxon>Eukaryota</taxon>
        <taxon>Fungi</taxon>
        <taxon>Dikarya</taxon>
        <taxon>Ascomycota</taxon>
        <taxon>Saccharomycotina</taxon>
        <taxon>Pichiomycetes</taxon>
        <taxon>Pichiales</taxon>
        <taxon>Pichiaceae</taxon>
        <taxon>Ogataea</taxon>
    </lineage>
</organism>
<keyword evidence="6 10" id="KW-0256">Endoplasmic reticulum</keyword>
<name>A0A9P8PSK6_9ASCO</name>
<protein>
    <recommendedName>
        <fullName evidence="10">GPI inositol-deacylase</fullName>
        <ecNumber evidence="10">3.1.-.-</ecNumber>
    </recommendedName>
</protein>
<evidence type="ECO:0000256" key="6">
    <source>
        <dbReference type="ARBA" id="ARBA00022824"/>
    </source>
</evidence>
<dbReference type="InterPro" id="IPR029058">
    <property type="entry name" value="AB_hydrolase_fold"/>
</dbReference>
<dbReference type="AlphaFoldDB" id="A0A9P8PSK6"/>
<dbReference type="GO" id="GO:0006505">
    <property type="term" value="P:GPI anchor metabolic process"/>
    <property type="evidence" value="ECO:0007669"/>
    <property type="project" value="TreeGrafter"/>
</dbReference>
<dbReference type="GO" id="GO:0005789">
    <property type="term" value="C:endoplasmic reticulum membrane"/>
    <property type="evidence" value="ECO:0007669"/>
    <property type="project" value="UniProtKB-SubCell"/>
</dbReference>
<keyword evidence="9 10" id="KW-0472">Membrane</keyword>
<feature type="transmembrane region" description="Helical" evidence="10">
    <location>
        <begin position="799"/>
        <end position="832"/>
    </location>
</feature>
<evidence type="ECO:0000256" key="5">
    <source>
        <dbReference type="ARBA" id="ARBA00022801"/>
    </source>
</evidence>
<dbReference type="PANTHER" id="PTHR15495">
    <property type="entry name" value="NEGATIVE REGULATOR OF VESICLE FORMATION-RELATED"/>
    <property type="match status" value="1"/>
</dbReference>
<dbReference type="Gene3D" id="3.40.50.1820">
    <property type="entry name" value="alpha/beta hydrolase"/>
    <property type="match status" value="1"/>
</dbReference>
<dbReference type="EC" id="3.1.-.-" evidence="10"/>
<feature type="transmembrane region" description="Helical" evidence="10">
    <location>
        <begin position="973"/>
        <end position="992"/>
    </location>
</feature>
<accession>A0A9P8PSK6</accession>
<evidence type="ECO:0000256" key="8">
    <source>
        <dbReference type="ARBA" id="ARBA00022989"/>
    </source>
</evidence>
<keyword evidence="14" id="KW-1185">Reference proteome</keyword>
<dbReference type="Pfam" id="PF07819">
    <property type="entry name" value="PGAP1"/>
    <property type="match status" value="1"/>
</dbReference>
<dbReference type="Proteomes" id="UP000788993">
    <property type="component" value="Unassembled WGS sequence"/>
</dbReference>
<evidence type="ECO:0000313" key="13">
    <source>
        <dbReference type="EMBL" id="KAH3677377.1"/>
    </source>
</evidence>
<keyword evidence="3 10" id="KW-0813">Transport</keyword>
<evidence type="ECO:0000256" key="10">
    <source>
        <dbReference type="RuleBase" id="RU365011"/>
    </source>
</evidence>
<feature type="transmembrane region" description="Helical" evidence="10">
    <location>
        <begin position="853"/>
        <end position="869"/>
    </location>
</feature>
<evidence type="ECO:0000256" key="1">
    <source>
        <dbReference type="ARBA" id="ARBA00004477"/>
    </source>
</evidence>
<dbReference type="InterPro" id="IPR039529">
    <property type="entry name" value="PGAP1/BST1"/>
</dbReference>
<reference evidence="13" key="1">
    <citation type="journal article" date="2021" name="Open Biol.">
        <title>Shared evolutionary footprints suggest mitochondrial oxidative damage underlies multiple complex I losses in fungi.</title>
        <authorList>
            <person name="Schikora-Tamarit M.A."/>
            <person name="Marcet-Houben M."/>
            <person name="Nosek J."/>
            <person name="Gabaldon T."/>
        </authorList>
    </citation>
    <scope>NUCLEOTIDE SEQUENCE</scope>
    <source>
        <strain evidence="13">NCAIM Y.01608</strain>
    </source>
</reference>
<comment type="function">
    <text evidence="10">Involved in inositol deacylation of GPI-anchored proteins which plays important roles in the quality control and ER-associated degradation of GPI-anchored proteins.</text>
</comment>
<evidence type="ECO:0000259" key="12">
    <source>
        <dbReference type="Pfam" id="PF25140"/>
    </source>
</evidence>